<protein>
    <submittedName>
        <fullName evidence="1">Uncharacterized protein</fullName>
    </submittedName>
</protein>
<accession>A0A1C9U4F1</accession>
<proteinExistence type="predicted"/>
<sequence length="66" mass="7518">MAYNPNMATIHILKEKATHQQILEMLEAFPDMRMIKVVVDIENDILAGGSGMHYECEQLLLEKDSV</sequence>
<dbReference type="EMBL" id="KT982357">
    <property type="protein sequence ID" value="AOR51019.1"/>
    <property type="molecule type" value="Genomic_DNA"/>
</dbReference>
<organism evidence="1">
    <name type="scientific">uncultured bacterium pAX1</name>
    <dbReference type="NCBI Taxonomy" id="1781156"/>
    <lineage>
        <taxon>Bacteria</taxon>
        <taxon>environmental samples</taxon>
    </lineage>
</organism>
<name>A0A1C9U4F1_9BACT</name>
<dbReference type="AlphaFoldDB" id="A0A1C9U4F1"/>
<dbReference type="Pfam" id="PF18924">
    <property type="entry name" value="DUF5674"/>
    <property type="match status" value="1"/>
</dbReference>
<dbReference type="InterPro" id="IPR043731">
    <property type="entry name" value="DUF5674"/>
</dbReference>
<evidence type="ECO:0000313" key="1">
    <source>
        <dbReference type="EMBL" id="AOR51019.1"/>
    </source>
</evidence>
<reference evidence="1" key="1">
    <citation type="journal article" date="2016" name="Sci. Rep.">
        <title>Triclosan Resistome from Metagenome Reveals Diverse Enoyl Acyl Carrier Protein Reductases and Selective Enrichment of Triclosan Resistance Genes.</title>
        <authorList>
            <person name="Khan R."/>
            <person name="Kong H.G."/>
            <person name="Jung Y.H."/>
            <person name="Choi J."/>
            <person name="Baek K.Y."/>
            <person name="Hwang E.C."/>
            <person name="Lee S.W."/>
        </authorList>
    </citation>
    <scope>NUCLEOTIDE SEQUENCE</scope>
</reference>